<reference evidence="10" key="1">
    <citation type="submission" date="2022-11" db="EMBL/GenBank/DDBJ databases">
        <authorList>
            <person name="Petersen C."/>
        </authorList>
    </citation>
    <scope>NUCLEOTIDE SEQUENCE</scope>
    <source>
        <strain evidence="10">IBT 30069</strain>
    </source>
</reference>
<feature type="compositionally biased region" description="Basic and acidic residues" evidence="8">
    <location>
        <begin position="333"/>
        <end position="347"/>
    </location>
</feature>
<dbReference type="GO" id="GO:0031505">
    <property type="term" value="P:fungal-type cell wall organization"/>
    <property type="evidence" value="ECO:0007669"/>
    <property type="project" value="TreeGrafter"/>
</dbReference>
<keyword evidence="9" id="KW-0812">Transmembrane</keyword>
<gene>
    <name evidence="10" type="ORF">N7456_009565</name>
</gene>
<evidence type="ECO:0000256" key="7">
    <source>
        <dbReference type="RuleBase" id="RU361209"/>
    </source>
</evidence>
<evidence type="ECO:0000256" key="3">
    <source>
        <dbReference type="ARBA" id="ARBA00022729"/>
    </source>
</evidence>
<evidence type="ECO:0000313" key="11">
    <source>
        <dbReference type="Proteomes" id="UP001149165"/>
    </source>
</evidence>
<evidence type="ECO:0000256" key="4">
    <source>
        <dbReference type="ARBA" id="ARBA00023180"/>
    </source>
</evidence>
<keyword evidence="7" id="KW-0808">Transferase</keyword>
<dbReference type="Gene3D" id="3.20.20.80">
    <property type="entry name" value="Glycosidases"/>
    <property type="match status" value="1"/>
</dbReference>
<dbReference type="PANTHER" id="PTHR31468:SF8">
    <property type="entry name" value="1,3-BETA-GLUCANOSYLTRANSFERASE GAS2"/>
    <property type="match status" value="1"/>
</dbReference>
<keyword evidence="7" id="KW-0336">GPI-anchor</keyword>
<dbReference type="GO" id="GO:0071970">
    <property type="term" value="P:fungal-type cell wall (1-&gt;3)-beta-D-glucan biosynthetic process"/>
    <property type="evidence" value="ECO:0007669"/>
    <property type="project" value="TreeGrafter"/>
</dbReference>
<feature type="transmembrane region" description="Helical" evidence="9">
    <location>
        <begin position="281"/>
        <end position="302"/>
    </location>
</feature>
<evidence type="ECO:0000256" key="2">
    <source>
        <dbReference type="ARBA" id="ARBA00007528"/>
    </source>
</evidence>
<comment type="subcellular location">
    <subcellularLocation>
        <location evidence="1 7">Cell membrane</location>
        <topology evidence="1 7">Lipid-anchor</topology>
        <topology evidence="1 7">GPI-anchor</topology>
    </subcellularLocation>
</comment>
<evidence type="ECO:0000256" key="9">
    <source>
        <dbReference type="SAM" id="Phobius"/>
    </source>
</evidence>
<evidence type="ECO:0000256" key="1">
    <source>
        <dbReference type="ARBA" id="ARBA00004609"/>
    </source>
</evidence>
<keyword evidence="4" id="KW-0325">Glycoprotein</keyword>
<protein>
    <recommendedName>
        <fullName evidence="7">1,3-beta-glucanosyltransferase</fullName>
        <ecNumber evidence="7">2.4.1.-</ecNumber>
    </recommendedName>
</protein>
<dbReference type="OrthoDB" id="421038at2759"/>
<reference evidence="10" key="2">
    <citation type="journal article" date="2023" name="IMA Fungus">
        <title>Comparative genomic study of the Penicillium genus elucidates a diverse pangenome and 15 lateral gene transfer events.</title>
        <authorList>
            <person name="Petersen C."/>
            <person name="Sorensen T."/>
            <person name="Nielsen M.R."/>
            <person name="Sondergaard T.E."/>
            <person name="Sorensen J.L."/>
            <person name="Fitzpatrick D.A."/>
            <person name="Frisvad J.C."/>
            <person name="Nielsen K.L."/>
        </authorList>
    </citation>
    <scope>NUCLEOTIDE SEQUENCE</scope>
    <source>
        <strain evidence="10">IBT 30069</strain>
    </source>
</reference>
<dbReference type="GO" id="GO:0042124">
    <property type="term" value="F:1,3-beta-glucanosyltransferase activity"/>
    <property type="evidence" value="ECO:0007669"/>
    <property type="project" value="TreeGrafter"/>
</dbReference>
<proteinExistence type="inferred from homology"/>
<keyword evidence="7 9" id="KW-0472">Membrane</keyword>
<comment type="caution">
    <text evidence="10">The sequence shown here is derived from an EMBL/GenBank/DDBJ whole genome shotgun (WGS) entry which is preliminary data.</text>
</comment>
<dbReference type="PANTHER" id="PTHR31468">
    <property type="entry name" value="1,3-BETA-GLUCANOSYLTRANSFERASE GAS1"/>
    <property type="match status" value="1"/>
</dbReference>
<dbReference type="AlphaFoldDB" id="A0A9W9K5D1"/>
<evidence type="ECO:0000256" key="6">
    <source>
        <dbReference type="ARBA" id="ARBA00025026"/>
    </source>
</evidence>
<dbReference type="InterPro" id="IPR004886">
    <property type="entry name" value="Glucanosyltransferase"/>
</dbReference>
<dbReference type="GO" id="GO:0098552">
    <property type="term" value="C:side of membrane"/>
    <property type="evidence" value="ECO:0007669"/>
    <property type="project" value="UniProtKB-KW"/>
</dbReference>
<comment type="similarity">
    <text evidence="2 7">Belongs to the glycosyl hydrolase 72 family.</text>
</comment>
<name>A0A9W9K5D1_9EURO</name>
<evidence type="ECO:0000256" key="8">
    <source>
        <dbReference type="SAM" id="MobiDB-lite"/>
    </source>
</evidence>
<accession>A0A9W9K5D1</accession>
<evidence type="ECO:0000256" key="5">
    <source>
        <dbReference type="ARBA" id="ARBA00023288"/>
    </source>
</evidence>
<keyword evidence="3" id="KW-0732">Signal</keyword>
<sequence length="374" mass="39766">MEVFEQYAAIYNSMAIYENLMGFNLGDGVFKDWSQLAVAPNLKAAARDMKAYAAARQYRNIPIGYFAESMEASLGSLVEYLSCGDNSSEAIDFYAIKDSSFSLCAELISSSDYSLLASDLQNVSIPIIYSQDGCLANEPLNFSEQHVIFGSNFSSIISGTIIEHWREQDGEEGYGLVNYTTTGAASTPTTLKDYKNLKSQWDEVTWNSDPPSVITPPSCPSSSSGIWPINADATLPTITDLHFATIGKSVTATGTSISSSISTGSSSASNGGSGLSNGEKAGIGVGAACGAIFFLSLAFWFIHRRRQTSQGAPPAYAPVTELHGTAVADELPDNSRGEMPDNSKKELPGTSISHELSAVPIYEAGDGIRETGPG</sequence>
<dbReference type="EC" id="2.4.1.-" evidence="7"/>
<dbReference type="EMBL" id="JAPQKH010000006">
    <property type="protein sequence ID" value="KAJ5093704.1"/>
    <property type="molecule type" value="Genomic_DNA"/>
</dbReference>
<dbReference type="GO" id="GO:0005886">
    <property type="term" value="C:plasma membrane"/>
    <property type="evidence" value="ECO:0007669"/>
    <property type="project" value="UniProtKB-SubCell"/>
</dbReference>
<dbReference type="Pfam" id="PF03198">
    <property type="entry name" value="Glyco_hydro_72"/>
    <property type="match status" value="1"/>
</dbReference>
<comment type="function">
    <text evidence="6">Splits internally a 1,3-beta-glucan molecule and transfers the newly generated reducing end (the donor) to the non-reducing end of another 1,3-beta-glucan molecule (the acceptor) forming a 1,3-beta linkage, resulting in the elongation of 1,3-beta-glucan chains in the cell wall. Involved in cell wall morphogenesis.</text>
</comment>
<organism evidence="10 11">
    <name type="scientific">Penicillium angulare</name>
    <dbReference type="NCBI Taxonomy" id="116970"/>
    <lineage>
        <taxon>Eukaryota</taxon>
        <taxon>Fungi</taxon>
        <taxon>Dikarya</taxon>
        <taxon>Ascomycota</taxon>
        <taxon>Pezizomycotina</taxon>
        <taxon>Eurotiomycetes</taxon>
        <taxon>Eurotiomycetidae</taxon>
        <taxon>Eurotiales</taxon>
        <taxon>Aspergillaceae</taxon>
        <taxon>Penicillium</taxon>
    </lineage>
</organism>
<feature type="region of interest" description="Disordered" evidence="8">
    <location>
        <begin position="330"/>
        <end position="374"/>
    </location>
</feature>
<keyword evidence="11" id="KW-1185">Reference proteome</keyword>
<keyword evidence="5 7" id="KW-0449">Lipoprotein</keyword>
<keyword evidence="9" id="KW-1133">Transmembrane helix</keyword>
<dbReference type="InterPro" id="IPR017853">
    <property type="entry name" value="GH"/>
</dbReference>
<dbReference type="Proteomes" id="UP001149165">
    <property type="component" value="Unassembled WGS sequence"/>
</dbReference>
<dbReference type="SUPFAM" id="SSF51445">
    <property type="entry name" value="(Trans)glycosidases"/>
    <property type="match status" value="1"/>
</dbReference>
<evidence type="ECO:0000313" key="10">
    <source>
        <dbReference type="EMBL" id="KAJ5093704.1"/>
    </source>
</evidence>